<dbReference type="Proteomes" id="UP000193642">
    <property type="component" value="Unassembled WGS sequence"/>
</dbReference>
<protein>
    <submittedName>
        <fullName evidence="2">Uncharacterized protein</fullName>
    </submittedName>
</protein>
<keyword evidence="3" id="KW-1185">Reference proteome</keyword>
<accession>A0A1Y2BYN9</accession>
<evidence type="ECO:0000313" key="3">
    <source>
        <dbReference type="Proteomes" id="UP000193642"/>
    </source>
</evidence>
<gene>
    <name evidence="2" type="ORF">BCR33DRAFT_768286</name>
</gene>
<organism evidence="2 3">
    <name type="scientific">Rhizoclosmatium globosum</name>
    <dbReference type="NCBI Taxonomy" id="329046"/>
    <lineage>
        <taxon>Eukaryota</taxon>
        <taxon>Fungi</taxon>
        <taxon>Fungi incertae sedis</taxon>
        <taxon>Chytridiomycota</taxon>
        <taxon>Chytridiomycota incertae sedis</taxon>
        <taxon>Chytridiomycetes</taxon>
        <taxon>Chytridiales</taxon>
        <taxon>Chytriomycetaceae</taxon>
        <taxon>Rhizoclosmatium</taxon>
    </lineage>
</organism>
<name>A0A1Y2BYN9_9FUNG</name>
<feature type="compositionally biased region" description="Basic and acidic residues" evidence="1">
    <location>
        <begin position="176"/>
        <end position="188"/>
    </location>
</feature>
<dbReference type="EMBL" id="MCGO01000037">
    <property type="protein sequence ID" value="ORY39889.1"/>
    <property type="molecule type" value="Genomic_DNA"/>
</dbReference>
<proteinExistence type="predicted"/>
<feature type="compositionally biased region" description="Basic residues" evidence="1">
    <location>
        <begin position="189"/>
        <end position="201"/>
    </location>
</feature>
<evidence type="ECO:0000256" key="1">
    <source>
        <dbReference type="SAM" id="MobiDB-lite"/>
    </source>
</evidence>
<dbReference type="AlphaFoldDB" id="A0A1Y2BYN9"/>
<comment type="caution">
    <text evidence="2">The sequence shown here is derived from an EMBL/GenBank/DDBJ whole genome shotgun (WGS) entry which is preliminary data.</text>
</comment>
<feature type="region of interest" description="Disordered" evidence="1">
    <location>
        <begin position="1"/>
        <end position="25"/>
    </location>
</feature>
<feature type="compositionally biased region" description="Acidic residues" evidence="1">
    <location>
        <begin position="247"/>
        <end position="258"/>
    </location>
</feature>
<evidence type="ECO:0000313" key="2">
    <source>
        <dbReference type="EMBL" id="ORY39889.1"/>
    </source>
</evidence>
<feature type="compositionally biased region" description="Acidic residues" evidence="1">
    <location>
        <begin position="222"/>
        <end position="239"/>
    </location>
</feature>
<reference evidence="2 3" key="1">
    <citation type="submission" date="2016-07" db="EMBL/GenBank/DDBJ databases">
        <title>Pervasive Adenine N6-methylation of Active Genes in Fungi.</title>
        <authorList>
            <consortium name="DOE Joint Genome Institute"/>
            <person name="Mondo S.J."/>
            <person name="Dannebaum R.O."/>
            <person name="Kuo R.C."/>
            <person name="Labutti K."/>
            <person name="Haridas S."/>
            <person name="Kuo A."/>
            <person name="Salamov A."/>
            <person name="Ahrendt S.R."/>
            <person name="Lipzen A."/>
            <person name="Sullivan W."/>
            <person name="Andreopoulos W.B."/>
            <person name="Clum A."/>
            <person name="Lindquist E."/>
            <person name="Daum C."/>
            <person name="Ramamoorthy G.K."/>
            <person name="Gryganskyi A."/>
            <person name="Culley D."/>
            <person name="Magnuson J.K."/>
            <person name="James T.Y."/>
            <person name="O'Malley M.A."/>
            <person name="Stajich J.E."/>
            <person name="Spatafora J.W."/>
            <person name="Visel A."/>
            <person name="Grigoriev I.V."/>
        </authorList>
    </citation>
    <scope>NUCLEOTIDE SEQUENCE [LARGE SCALE GENOMIC DNA]</scope>
    <source>
        <strain evidence="2 3">JEL800</strain>
    </source>
</reference>
<feature type="compositionally biased region" description="Low complexity" evidence="1">
    <location>
        <begin position="207"/>
        <end position="221"/>
    </location>
</feature>
<sequence length="270" mass="30345">MTKLSQTTPRKGKDAGDDSFDNDASFFISPKKRKLLGMIYAAARGSERQKYFLTADKIEEYTQKKLDPNSLKKRRETLDQLADDYNKAGEDDGDIVMAVTESIAASSTDPVTRLYPLIKLLTSHVGHLAATAEAIKKRLDLQDHKANIRLVKAAGISDQELEMSKMSKTDRLKMVAAGKKAEKKEAGKKSKKEIIKKRPAKKKEVVVLDYESSSESSVDSENAAEDDDDDEDEDEEQDDGDIKEVNDSSDDDLEEEEEIQLRPRSKRRKQ</sequence>
<feature type="region of interest" description="Disordered" evidence="1">
    <location>
        <begin position="176"/>
        <end position="270"/>
    </location>
</feature>